<dbReference type="FunFam" id="3.40.50.300:FF:000011">
    <property type="entry name" value="Putative ABC transporter ATP-binding component"/>
    <property type="match status" value="1"/>
</dbReference>
<dbReference type="CDD" id="cd03221">
    <property type="entry name" value="ABCF_EF-3"/>
    <property type="match status" value="2"/>
</dbReference>
<evidence type="ECO:0000256" key="1">
    <source>
        <dbReference type="ARBA" id="ARBA00022741"/>
    </source>
</evidence>
<dbReference type="PANTHER" id="PTHR42855">
    <property type="entry name" value="ABC TRANSPORTER ATP-BINDING SUBUNIT"/>
    <property type="match status" value="1"/>
</dbReference>
<sequence>MLVTFNDVNFAYAGNSILSNITFSVNEGERVGLIGENGAGKTTLLKLIGGELLPESGEIQRKNGASFGFLQQNGGLESDGTVWTQMMEAVKPQTDAVARLSSLSAQLSSVEYGSEQYRVLAAKYESLEKFIAAHDCYNAEVRVKTVLGGMGFSGLYEQKISTMSGGEKTRLKLARLLLEEPDLLILDEPTNHLDIKTLFWLEDYLSSFKGAVLTVSHDRYFLDRTAGRILEIENKKLYSYRGNYSKYKILKAKRVALEQKEYERQQEERAKLQDYVDRNIVRATTAKSAQSRVKQLERMELLEKPYTPPQPPRFKFVYPVQSAEKVLDVENLTLTAGNKQLFSGASFILTRGKRLAIVGENGAGKSTLLKLIASGGGEHCVLGRFVRTAYYDQEALNLNAENTVLDELWGRHVASSQTDVRARLARSGLSAEDIYKKVGELSGGERAKLALCVLESEEGNLLLLDEPTNHLDLPARESLEQALKEYNGTLIFVSHDRYFISALSDCVAEIDGGALGFYEGGYETYREEKEKLAEAEEEERDLLSRAAYAERKKESYRSKKDRAAEAALKARVKQIEADICLNESREEQIQAQLADPAVTSDYKKMAELCKELEDIKKQQEELYLEYEKLI</sequence>
<keyword evidence="2 5" id="KW-0067">ATP-binding</keyword>
<feature type="coiled-coil region" evidence="3">
    <location>
        <begin position="518"/>
        <end position="552"/>
    </location>
</feature>
<organism evidence="5 6">
    <name type="scientific">Candidatus Coproplasma excrementigallinarum</name>
    <dbReference type="NCBI Taxonomy" id="2840747"/>
    <lineage>
        <taxon>Bacteria</taxon>
        <taxon>Bacillati</taxon>
        <taxon>Bacillota</taxon>
        <taxon>Clostridia</taxon>
        <taxon>Eubacteriales</taxon>
        <taxon>Candidatus Coproplasma</taxon>
    </lineage>
</organism>
<dbReference type="InterPro" id="IPR051309">
    <property type="entry name" value="ABCF_ATPase"/>
</dbReference>
<dbReference type="InterPro" id="IPR003439">
    <property type="entry name" value="ABC_transporter-like_ATP-bd"/>
</dbReference>
<feature type="domain" description="ABC transporter" evidence="4">
    <location>
        <begin position="3"/>
        <end position="259"/>
    </location>
</feature>
<comment type="caution">
    <text evidence="5">The sequence shown here is derived from an EMBL/GenBank/DDBJ whole genome shotgun (WGS) entry which is preliminary data.</text>
</comment>
<dbReference type="EMBL" id="DVNE01000027">
    <property type="protein sequence ID" value="HIU61599.1"/>
    <property type="molecule type" value="Genomic_DNA"/>
</dbReference>
<dbReference type="PROSITE" id="PS50893">
    <property type="entry name" value="ABC_TRANSPORTER_2"/>
    <property type="match status" value="2"/>
</dbReference>
<dbReference type="SUPFAM" id="SSF52540">
    <property type="entry name" value="P-loop containing nucleoside triphosphate hydrolases"/>
    <property type="match status" value="2"/>
</dbReference>
<evidence type="ECO:0000259" key="4">
    <source>
        <dbReference type="PROSITE" id="PS50893"/>
    </source>
</evidence>
<accession>A0A9D1MJT2</accession>
<feature type="domain" description="ABC transporter" evidence="4">
    <location>
        <begin position="327"/>
        <end position="537"/>
    </location>
</feature>
<dbReference type="InterPro" id="IPR032524">
    <property type="entry name" value="ABC_tran_C"/>
</dbReference>
<keyword evidence="1" id="KW-0547">Nucleotide-binding</keyword>
<gene>
    <name evidence="5" type="ORF">IAB69_03010</name>
</gene>
<dbReference type="GO" id="GO:0003677">
    <property type="term" value="F:DNA binding"/>
    <property type="evidence" value="ECO:0007669"/>
    <property type="project" value="InterPro"/>
</dbReference>
<reference evidence="5" key="2">
    <citation type="journal article" date="2021" name="PeerJ">
        <title>Extensive microbial diversity within the chicken gut microbiome revealed by metagenomics and culture.</title>
        <authorList>
            <person name="Gilroy R."/>
            <person name="Ravi A."/>
            <person name="Getino M."/>
            <person name="Pursley I."/>
            <person name="Horton D.L."/>
            <person name="Alikhan N.F."/>
            <person name="Baker D."/>
            <person name="Gharbi K."/>
            <person name="Hall N."/>
            <person name="Watson M."/>
            <person name="Adriaenssens E.M."/>
            <person name="Foster-Nyarko E."/>
            <person name="Jarju S."/>
            <person name="Secka A."/>
            <person name="Antonio M."/>
            <person name="Oren A."/>
            <person name="Chaudhuri R.R."/>
            <person name="La Ragione R."/>
            <person name="Hildebrand F."/>
            <person name="Pallen M.J."/>
        </authorList>
    </citation>
    <scope>NUCLEOTIDE SEQUENCE</scope>
    <source>
        <strain evidence="5">CHK195-12923</strain>
    </source>
</reference>
<dbReference type="PANTHER" id="PTHR42855:SF2">
    <property type="entry name" value="DRUG RESISTANCE ABC TRANSPORTER,ATP-BINDING PROTEIN"/>
    <property type="match status" value="1"/>
</dbReference>
<dbReference type="Gene3D" id="3.40.50.300">
    <property type="entry name" value="P-loop containing nucleotide triphosphate hydrolases"/>
    <property type="match status" value="2"/>
</dbReference>
<dbReference type="Pfam" id="PF16326">
    <property type="entry name" value="ABC_tran_CTD"/>
    <property type="match status" value="1"/>
</dbReference>
<evidence type="ECO:0000313" key="5">
    <source>
        <dbReference type="EMBL" id="HIU61599.1"/>
    </source>
</evidence>
<dbReference type="PROSITE" id="PS00211">
    <property type="entry name" value="ABC_TRANSPORTER_1"/>
    <property type="match status" value="1"/>
</dbReference>
<dbReference type="Pfam" id="PF00005">
    <property type="entry name" value="ABC_tran"/>
    <property type="match status" value="2"/>
</dbReference>
<evidence type="ECO:0000313" key="6">
    <source>
        <dbReference type="Proteomes" id="UP000824110"/>
    </source>
</evidence>
<dbReference type="Pfam" id="PF12848">
    <property type="entry name" value="ABC_tran_Xtn"/>
    <property type="match status" value="1"/>
</dbReference>
<dbReference type="InterPro" id="IPR037118">
    <property type="entry name" value="Val-tRNA_synth_C_sf"/>
</dbReference>
<dbReference type="SMART" id="SM00382">
    <property type="entry name" value="AAA"/>
    <property type="match status" value="2"/>
</dbReference>
<evidence type="ECO:0000256" key="2">
    <source>
        <dbReference type="ARBA" id="ARBA00022840"/>
    </source>
</evidence>
<dbReference type="InterPro" id="IPR032781">
    <property type="entry name" value="ABC_tran_Xtn"/>
</dbReference>
<proteinExistence type="predicted"/>
<evidence type="ECO:0000256" key="3">
    <source>
        <dbReference type="SAM" id="Coils"/>
    </source>
</evidence>
<dbReference type="GO" id="GO:0016887">
    <property type="term" value="F:ATP hydrolysis activity"/>
    <property type="evidence" value="ECO:0007669"/>
    <property type="project" value="InterPro"/>
</dbReference>
<dbReference type="InterPro" id="IPR017871">
    <property type="entry name" value="ABC_transporter-like_CS"/>
</dbReference>
<dbReference type="InterPro" id="IPR003593">
    <property type="entry name" value="AAA+_ATPase"/>
</dbReference>
<dbReference type="AlphaFoldDB" id="A0A9D1MJT2"/>
<name>A0A9D1MJT2_9FIRM</name>
<dbReference type="GO" id="GO:0005524">
    <property type="term" value="F:ATP binding"/>
    <property type="evidence" value="ECO:0007669"/>
    <property type="project" value="UniProtKB-KW"/>
</dbReference>
<protein>
    <submittedName>
        <fullName evidence="5">ABC-F family ATP-binding cassette domain-containing protein</fullName>
    </submittedName>
</protein>
<dbReference type="Proteomes" id="UP000824110">
    <property type="component" value="Unassembled WGS sequence"/>
</dbReference>
<reference evidence="5" key="1">
    <citation type="submission" date="2020-10" db="EMBL/GenBank/DDBJ databases">
        <authorList>
            <person name="Gilroy R."/>
        </authorList>
    </citation>
    <scope>NUCLEOTIDE SEQUENCE</scope>
    <source>
        <strain evidence="5">CHK195-12923</strain>
    </source>
</reference>
<feature type="coiled-coil region" evidence="3">
    <location>
        <begin position="602"/>
        <end position="629"/>
    </location>
</feature>
<dbReference type="Gene3D" id="1.10.287.380">
    <property type="entry name" value="Valyl-tRNA synthetase, C-terminal domain"/>
    <property type="match status" value="1"/>
</dbReference>
<dbReference type="InterPro" id="IPR027417">
    <property type="entry name" value="P-loop_NTPase"/>
</dbReference>
<keyword evidence="3" id="KW-0175">Coiled coil</keyword>